<dbReference type="Proteomes" id="UP001595989">
    <property type="component" value="Unassembled WGS sequence"/>
</dbReference>
<dbReference type="Gene3D" id="3.20.20.150">
    <property type="entry name" value="Divalent-metal-dependent TIM barrel enzymes"/>
    <property type="match status" value="1"/>
</dbReference>
<accession>A0ABV9DM76</accession>
<dbReference type="InterPro" id="IPR036237">
    <property type="entry name" value="Xyl_isomerase-like_sf"/>
</dbReference>
<comment type="caution">
    <text evidence="1">The sequence shown here is derived from an EMBL/GenBank/DDBJ whole genome shotgun (WGS) entry which is preliminary data.</text>
</comment>
<keyword evidence="2" id="KW-1185">Reference proteome</keyword>
<evidence type="ECO:0000313" key="1">
    <source>
        <dbReference type="EMBL" id="MFC4559193.1"/>
    </source>
</evidence>
<name>A0ABV9DM76_9BACI</name>
<protein>
    <submittedName>
        <fullName evidence="1">DUF692 family multinuclear iron-containing protein</fullName>
    </submittedName>
</protein>
<dbReference type="InterPro" id="IPR007801">
    <property type="entry name" value="MbnB/TglH/ChrH"/>
</dbReference>
<dbReference type="EMBL" id="JBHSFU010000007">
    <property type="protein sequence ID" value="MFC4559193.1"/>
    <property type="molecule type" value="Genomic_DNA"/>
</dbReference>
<sequence>MKLAVNYSPAAEQLVRERKINIDIFKCPDFSRDLIDQAESVKPNYIHFGLNAGRGQMDKVDWNTINELRSRTNTPYVNVHAVAFTKDYPDVDVFTKKPEDTERIVKAVVHDINMVAEQVGMENIILENVICRGEGENMLQPIIDPAALTEIVNQTGCGFLLDTAHARMTSMLLGLDVRKYISSLPLESIKELHITGIQADEKGRLRDSMPMTSEDWDIAAWVVQQIKDGTIPKPWVTALEYGGVGPKFEWRTDKEVLAEQVPMLSDLIAEEAQN</sequence>
<dbReference type="SUPFAM" id="SSF51658">
    <property type="entry name" value="Xylose isomerase-like"/>
    <property type="match status" value="1"/>
</dbReference>
<dbReference type="RefSeq" id="WP_390296836.1">
    <property type="nucleotide sequence ID" value="NZ_JBHSFU010000007.1"/>
</dbReference>
<evidence type="ECO:0000313" key="2">
    <source>
        <dbReference type="Proteomes" id="UP001595989"/>
    </source>
</evidence>
<gene>
    <name evidence="1" type="ORF">ACFO3D_13420</name>
</gene>
<reference evidence="2" key="1">
    <citation type="journal article" date="2019" name="Int. J. Syst. Evol. Microbiol.">
        <title>The Global Catalogue of Microorganisms (GCM) 10K type strain sequencing project: providing services to taxonomists for standard genome sequencing and annotation.</title>
        <authorList>
            <consortium name="The Broad Institute Genomics Platform"/>
            <consortium name="The Broad Institute Genome Sequencing Center for Infectious Disease"/>
            <person name="Wu L."/>
            <person name="Ma J."/>
        </authorList>
    </citation>
    <scope>NUCLEOTIDE SEQUENCE [LARGE SCALE GENOMIC DNA]</scope>
    <source>
        <strain evidence="2">CGMCC 4.7426</strain>
    </source>
</reference>
<organism evidence="1 2">
    <name type="scientific">Virgibacillus kekensis</name>
    <dbReference type="NCBI Taxonomy" id="202261"/>
    <lineage>
        <taxon>Bacteria</taxon>
        <taxon>Bacillati</taxon>
        <taxon>Bacillota</taxon>
        <taxon>Bacilli</taxon>
        <taxon>Bacillales</taxon>
        <taxon>Bacillaceae</taxon>
        <taxon>Virgibacillus</taxon>
    </lineage>
</organism>
<dbReference type="Pfam" id="PF05114">
    <property type="entry name" value="MbnB_TglH_ChrH"/>
    <property type="match status" value="1"/>
</dbReference>
<proteinExistence type="predicted"/>